<evidence type="ECO:0000256" key="8">
    <source>
        <dbReference type="ARBA" id="ARBA00023098"/>
    </source>
</evidence>
<dbReference type="InterPro" id="IPR027379">
    <property type="entry name" value="CLS_N"/>
</dbReference>
<dbReference type="InterPro" id="IPR022924">
    <property type="entry name" value="Cardiolipin_synthase"/>
</dbReference>
<evidence type="ECO:0000256" key="3">
    <source>
        <dbReference type="ARBA" id="ARBA00022516"/>
    </source>
</evidence>
<dbReference type="GO" id="GO:0032049">
    <property type="term" value="P:cardiolipin biosynthetic process"/>
    <property type="evidence" value="ECO:0007669"/>
    <property type="project" value="UniProtKB-UniRule"/>
</dbReference>
<dbReference type="AlphaFoldDB" id="A0AAW9R510"/>
<dbReference type="InterPro" id="IPR025202">
    <property type="entry name" value="PLD-like_dom"/>
</dbReference>
<keyword evidence="4" id="KW-0808">Transferase</keyword>
<keyword evidence="10" id="KW-0594">Phospholipid biosynthesis</keyword>
<evidence type="ECO:0000256" key="5">
    <source>
        <dbReference type="ARBA" id="ARBA00022692"/>
    </source>
</evidence>
<dbReference type="CDD" id="cd09110">
    <property type="entry name" value="PLDc_CLS_1"/>
    <property type="match status" value="1"/>
</dbReference>
<dbReference type="RefSeq" id="WP_337335487.1">
    <property type="nucleotide sequence ID" value="NZ_JBBDHC010000011.1"/>
</dbReference>
<dbReference type="EMBL" id="JBBDHC010000011">
    <property type="protein sequence ID" value="MEJ1249770.1"/>
    <property type="molecule type" value="Genomic_DNA"/>
</dbReference>
<keyword evidence="2" id="KW-1003">Cell membrane</keyword>
<feature type="transmembrane region" description="Helical" evidence="13">
    <location>
        <begin position="12"/>
        <end position="36"/>
    </location>
</feature>
<reference evidence="15 16" key="1">
    <citation type="journal article" date="2016" name="Antonie Van Leeuwenhoek">
        <title>Denitratimonas tolerans gen. nov., sp. nov., a denitrifying bacterium isolated from a bioreactor for tannery wastewater treatment.</title>
        <authorList>
            <person name="Han S.I."/>
            <person name="Kim J.O."/>
            <person name="Lee Y.R."/>
            <person name="Ekpeghere K.I."/>
            <person name="Koh S.C."/>
            <person name="Whang K.S."/>
        </authorList>
    </citation>
    <scope>NUCLEOTIDE SEQUENCE [LARGE SCALE GENOMIC DNA]</scope>
    <source>
        <strain evidence="15 16">KACC 17565</strain>
    </source>
</reference>
<keyword evidence="8" id="KW-0443">Lipid metabolism</keyword>
<dbReference type="EC" id="2.7.8.-" evidence="12"/>
<feature type="domain" description="PLD phosphodiesterase" evidence="14">
    <location>
        <begin position="390"/>
        <end position="417"/>
    </location>
</feature>
<organism evidence="15 16">
    <name type="scientific">Denitratimonas tolerans</name>
    <dbReference type="NCBI Taxonomy" id="1338420"/>
    <lineage>
        <taxon>Bacteria</taxon>
        <taxon>Pseudomonadati</taxon>
        <taxon>Pseudomonadota</taxon>
        <taxon>Gammaproteobacteria</taxon>
        <taxon>Lysobacterales</taxon>
        <taxon>Lysobacteraceae</taxon>
        <taxon>Denitratimonas</taxon>
    </lineage>
</organism>
<evidence type="ECO:0000256" key="1">
    <source>
        <dbReference type="ARBA" id="ARBA00004651"/>
    </source>
</evidence>
<accession>A0AAW9R510</accession>
<dbReference type="GO" id="GO:0008808">
    <property type="term" value="F:cardiolipin synthase activity"/>
    <property type="evidence" value="ECO:0007669"/>
    <property type="project" value="UniProtKB-UniRule"/>
</dbReference>
<dbReference type="NCBIfam" id="TIGR04265">
    <property type="entry name" value="bac_cardiolipin"/>
    <property type="match status" value="1"/>
</dbReference>
<name>A0AAW9R510_9GAMM</name>
<comment type="subcellular location">
    <subcellularLocation>
        <location evidence="1">Cell membrane</location>
        <topology evidence="1">Multi-pass membrane protein</topology>
    </subcellularLocation>
</comment>
<evidence type="ECO:0000256" key="2">
    <source>
        <dbReference type="ARBA" id="ARBA00022475"/>
    </source>
</evidence>
<evidence type="ECO:0000313" key="16">
    <source>
        <dbReference type="Proteomes" id="UP001364472"/>
    </source>
</evidence>
<protein>
    <recommendedName>
        <fullName evidence="12">Cardiolipin synthase</fullName>
        <ecNumber evidence="12">2.7.8.-</ecNumber>
    </recommendedName>
</protein>
<evidence type="ECO:0000313" key="15">
    <source>
        <dbReference type="EMBL" id="MEJ1249770.1"/>
    </source>
</evidence>
<evidence type="ECO:0000256" key="10">
    <source>
        <dbReference type="ARBA" id="ARBA00023209"/>
    </source>
</evidence>
<dbReference type="PROSITE" id="PS50035">
    <property type="entry name" value="PLD"/>
    <property type="match status" value="2"/>
</dbReference>
<keyword evidence="5 13" id="KW-0812">Transmembrane</keyword>
<evidence type="ECO:0000256" key="12">
    <source>
        <dbReference type="NCBIfam" id="TIGR04265"/>
    </source>
</evidence>
<evidence type="ECO:0000256" key="9">
    <source>
        <dbReference type="ARBA" id="ARBA00023136"/>
    </source>
</evidence>
<feature type="transmembrane region" description="Helical" evidence="13">
    <location>
        <begin position="42"/>
        <end position="65"/>
    </location>
</feature>
<evidence type="ECO:0000256" key="4">
    <source>
        <dbReference type="ARBA" id="ARBA00022679"/>
    </source>
</evidence>
<dbReference type="Pfam" id="PF13396">
    <property type="entry name" value="PLDc_N"/>
    <property type="match status" value="1"/>
</dbReference>
<dbReference type="Proteomes" id="UP001364472">
    <property type="component" value="Unassembled WGS sequence"/>
</dbReference>
<feature type="domain" description="PLD phosphodiesterase" evidence="14">
    <location>
        <begin position="216"/>
        <end position="243"/>
    </location>
</feature>
<dbReference type="PANTHER" id="PTHR21248">
    <property type="entry name" value="CARDIOLIPIN SYNTHASE"/>
    <property type="match status" value="1"/>
</dbReference>
<keyword evidence="11" id="KW-1208">Phospholipid metabolism</keyword>
<keyword evidence="16" id="KW-1185">Reference proteome</keyword>
<sequence>MLESFWLQLASIPHIGVPLALAWSLYLVVLALWIIWDRREPVATLSWLLSLAALPVVGLVIYYLFGPMRIRRQRIRRARARSALASPALADDLAPISDLQVARLARRTTGLAPKRMREPHLLRDGAETYEAMLEAIAAARHHIHLASYIFDPDETGRRFRDALTAKAREGVAVRLLIDSVGSAGTRNRFFAALRAAGGEVAWFHPVRLRFARRPALNQRSHRKLLIVDGRLGFTGGVNISDTQDPRRRADAFCDLHLRFSGAAVQGLQVTFVEDWSYVTGAALCDDGFWPAMDSAGSPALVIPSGPDSSWEAYHRVSVEAIHDATARVWLVTPYFVPSEAARMALTNAALCGVDVRLMLPRRADSRLVSAAARSYYDELLGAGVRIFEYQPNLLHAKTLLIDRHHVMIGSANFDNRSFRVNFELSTLVSDAQLALAMEAAWNDYATRCVEVRANQPVSRWRHLGDATARLFSPLL</sequence>
<keyword evidence="3" id="KW-0444">Lipid biosynthesis</keyword>
<dbReference type="Gene3D" id="3.30.870.10">
    <property type="entry name" value="Endonuclease Chain A"/>
    <property type="match status" value="2"/>
</dbReference>
<evidence type="ECO:0000256" key="13">
    <source>
        <dbReference type="SAM" id="Phobius"/>
    </source>
</evidence>
<dbReference type="Pfam" id="PF13091">
    <property type="entry name" value="PLDc_2"/>
    <property type="match status" value="2"/>
</dbReference>
<keyword evidence="6" id="KW-0677">Repeat</keyword>
<dbReference type="SMART" id="SM00155">
    <property type="entry name" value="PLDc"/>
    <property type="match status" value="2"/>
</dbReference>
<evidence type="ECO:0000259" key="14">
    <source>
        <dbReference type="PROSITE" id="PS50035"/>
    </source>
</evidence>
<dbReference type="PANTHER" id="PTHR21248:SF22">
    <property type="entry name" value="PHOSPHOLIPASE D"/>
    <property type="match status" value="1"/>
</dbReference>
<evidence type="ECO:0000256" key="6">
    <source>
        <dbReference type="ARBA" id="ARBA00022737"/>
    </source>
</evidence>
<evidence type="ECO:0000256" key="7">
    <source>
        <dbReference type="ARBA" id="ARBA00022989"/>
    </source>
</evidence>
<keyword evidence="7 13" id="KW-1133">Transmembrane helix</keyword>
<comment type="caution">
    <text evidence="15">The sequence shown here is derived from an EMBL/GenBank/DDBJ whole genome shotgun (WGS) entry which is preliminary data.</text>
</comment>
<gene>
    <name evidence="15" type="primary">cls</name>
    <name evidence="15" type="ORF">WB794_08820</name>
</gene>
<dbReference type="SUPFAM" id="SSF56024">
    <property type="entry name" value="Phospholipase D/nuclease"/>
    <property type="match status" value="2"/>
</dbReference>
<dbReference type="GO" id="GO:0005886">
    <property type="term" value="C:plasma membrane"/>
    <property type="evidence" value="ECO:0007669"/>
    <property type="project" value="UniProtKB-SubCell"/>
</dbReference>
<evidence type="ECO:0000256" key="11">
    <source>
        <dbReference type="ARBA" id="ARBA00023264"/>
    </source>
</evidence>
<dbReference type="InterPro" id="IPR001736">
    <property type="entry name" value="PLipase_D/transphosphatidylase"/>
</dbReference>
<keyword evidence="9 13" id="KW-0472">Membrane</keyword>
<dbReference type="CDD" id="cd09112">
    <property type="entry name" value="PLDc_CLS_2"/>
    <property type="match status" value="1"/>
</dbReference>
<proteinExistence type="predicted"/>